<dbReference type="EMBL" id="JAAAMJ010000005">
    <property type="protein sequence ID" value="NDV86850.1"/>
    <property type="molecule type" value="Genomic_DNA"/>
</dbReference>
<sequence length="122" mass="12639">MSASKRQLNRLLGTSFAMLLATTLGGLAQVAERGADVENPAGLVEVSLGDWGVKTALAKDLSVGIADVPLTVAVPAALAADVCPVSGEDLEQQEVISPTRTCAAKSLTDGLRDEVRKQVQPQ</sequence>
<keyword evidence="1" id="KW-0732">Signal</keyword>
<organism evidence="2 3">
    <name type="scientific">Aurantimonas aggregata</name>
    <dbReference type="NCBI Taxonomy" id="2047720"/>
    <lineage>
        <taxon>Bacteria</taxon>
        <taxon>Pseudomonadati</taxon>
        <taxon>Pseudomonadota</taxon>
        <taxon>Alphaproteobacteria</taxon>
        <taxon>Hyphomicrobiales</taxon>
        <taxon>Aurantimonadaceae</taxon>
        <taxon>Aurantimonas</taxon>
    </lineage>
</organism>
<name>A0A6L9MH65_9HYPH</name>
<gene>
    <name evidence="2" type="ORF">GTW51_09055</name>
</gene>
<comment type="caution">
    <text evidence="2">The sequence shown here is derived from an EMBL/GenBank/DDBJ whole genome shotgun (WGS) entry which is preliminary data.</text>
</comment>
<accession>A0A6L9MH65</accession>
<protein>
    <submittedName>
        <fullName evidence="2">Uncharacterized protein</fullName>
    </submittedName>
</protein>
<evidence type="ECO:0000313" key="2">
    <source>
        <dbReference type="EMBL" id="NDV86850.1"/>
    </source>
</evidence>
<feature type="signal peptide" evidence="1">
    <location>
        <begin position="1"/>
        <end position="28"/>
    </location>
</feature>
<dbReference type="AlphaFoldDB" id="A0A6L9MH65"/>
<keyword evidence="3" id="KW-1185">Reference proteome</keyword>
<feature type="chain" id="PRO_5026760396" evidence="1">
    <location>
        <begin position="29"/>
        <end position="122"/>
    </location>
</feature>
<dbReference type="RefSeq" id="WP_163043602.1">
    <property type="nucleotide sequence ID" value="NZ_JAAAMJ010000005.1"/>
</dbReference>
<dbReference type="Proteomes" id="UP000476332">
    <property type="component" value="Unassembled WGS sequence"/>
</dbReference>
<evidence type="ECO:0000313" key="3">
    <source>
        <dbReference type="Proteomes" id="UP000476332"/>
    </source>
</evidence>
<proteinExistence type="predicted"/>
<reference evidence="2 3" key="1">
    <citation type="submission" date="2020-01" db="EMBL/GenBank/DDBJ databases">
        <title>Genomes of bacteria type strains.</title>
        <authorList>
            <person name="Chen J."/>
            <person name="Zhu S."/>
            <person name="Chen J."/>
        </authorList>
    </citation>
    <scope>NUCLEOTIDE SEQUENCE [LARGE SCALE GENOMIC DNA]</scope>
    <source>
        <strain evidence="2 3">KCTC 52919</strain>
    </source>
</reference>
<evidence type="ECO:0000256" key="1">
    <source>
        <dbReference type="SAM" id="SignalP"/>
    </source>
</evidence>